<comment type="similarity">
    <text evidence="1">Belongs to the FGGY kinase family.</text>
</comment>
<evidence type="ECO:0000256" key="2">
    <source>
        <dbReference type="ARBA" id="ARBA00022679"/>
    </source>
</evidence>
<dbReference type="GO" id="GO:0006071">
    <property type="term" value="P:glycerol metabolic process"/>
    <property type="evidence" value="ECO:0007669"/>
    <property type="project" value="TreeGrafter"/>
</dbReference>
<evidence type="ECO:0000256" key="5">
    <source>
        <dbReference type="ARBA" id="ARBA00022840"/>
    </source>
</evidence>
<dbReference type="InterPro" id="IPR000577">
    <property type="entry name" value="Carb_kinase_FGGY"/>
</dbReference>
<dbReference type="GO" id="GO:0004370">
    <property type="term" value="F:glycerol kinase activity"/>
    <property type="evidence" value="ECO:0007669"/>
    <property type="project" value="TreeGrafter"/>
</dbReference>
<keyword evidence="5" id="KW-0067">ATP-binding</keyword>
<dbReference type="PANTHER" id="PTHR10196">
    <property type="entry name" value="SUGAR KINASE"/>
    <property type="match status" value="1"/>
</dbReference>
<evidence type="ECO:0000259" key="6">
    <source>
        <dbReference type="Pfam" id="PF00370"/>
    </source>
</evidence>
<gene>
    <name evidence="8" type="ORF">C4F51_08880</name>
</gene>
<dbReference type="InterPro" id="IPR043129">
    <property type="entry name" value="ATPase_NBD"/>
</dbReference>
<dbReference type="Pfam" id="PF00370">
    <property type="entry name" value="FGGY_N"/>
    <property type="match status" value="1"/>
</dbReference>
<sequence length="492" mass="53657">MERCFLVIDQGGQSSRVALYRESGEQLCLFSQPVQTRHLAVTAAQVTHIEQIAHTKQVTHIEQDAGEILAGIRLALASLENWLEDRAFRVIAAGYAGQGSSCLCWDKYTGEPLSPVFSWQDCRAEDVIHALALTDEEVCSRTGLRKSPHYGASKMRWALDNLEPVARAAAEQRLMIGPVVSYILQQLCGSPAVIDPGHAQRTLLWNIHSQQWDADLLQAFQLQPQWLPALLPHLAAFGNVPLAGRSVPVGAVMRDQGASLFARGKPDSTACYINLGTGAFLQVFSQVPHAPEGLLASPILLGDTASSRSLYATEATVNGAASALPWLSAECGFPVTPADIERALEQSPQKPCFLLNAQGGLSAPYWRTDLQSRFSDGLEATEKILAWAESILFQLLVNLLLIRQQWDVRVIYISGGLSHADGLCQRLANLSGLAVVRHENADATLQGMAYVTAGQPDAWQFSGASTQFLPAADDALHARFSQWQSAMQQWLR</sequence>
<dbReference type="InterPro" id="IPR018484">
    <property type="entry name" value="FGGY_N"/>
</dbReference>
<organism evidence="8 9">
    <name type="scientific">Cellvibrio polysaccharolyticus</name>
    <dbReference type="NCBI Taxonomy" id="2082724"/>
    <lineage>
        <taxon>Bacteria</taxon>
        <taxon>Pseudomonadati</taxon>
        <taxon>Pseudomonadota</taxon>
        <taxon>Gammaproteobacteria</taxon>
        <taxon>Cellvibrionales</taxon>
        <taxon>Cellvibrionaceae</taxon>
        <taxon>Cellvibrio</taxon>
    </lineage>
</organism>
<proteinExistence type="inferred from homology"/>
<dbReference type="SUPFAM" id="SSF53067">
    <property type="entry name" value="Actin-like ATPase domain"/>
    <property type="match status" value="2"/>
</dbReference>
<dbReference type="Pfam" id="PF02782">
    <property type="entry name" value="FGGY_C"/>
    <property type="match status" value="1"/>
</dbReference>
<dbReference type="EMBL" id="PRDL01000001">
    <property type="protein sequence ID" value="MBE8717300.1"/>
    <property type="molecule type" value="Genomic_DNA"/>
</dbReference>
<dbReference type="PIRSF" id="PIRSF000538">
    <property type="entry name" value="GlpK"/>
    <property type="match status" value="1"/>
</dbReference>
<comment type="caution">
    <text evidence="8">The sequence shown here is derived from an EMBL/GenBank/DDBJ whole genome shotgun (WGS) entry which is preliminary data.</text>
</comment>
<reference evidence="8" key="1">
    <citation type="submission" date="2018-07" db="EMBL/GenBank/DDBJ databases">
        <title>Genome assembly of strain Ka43.</title>
        <authorList>
            <person name="Kukolya J."/>
            <person name="Nagy I."/>
            <person name="Horvath B."/>
            <person name="Toth A."/>
        </authorList>
    </citation>
    <scope>NUCLEOTIDE SEQUENCE</scope>
    <source>
        <strain evidence="8">KB43</strain>
    </source>
</reference>
<dbReference type="InterPro" id="IPR018485">
    <property type="entry name" value="FGGY_C"/>
</dbReference>
<evidence type="ECO:0000313" key="8">
    <source>
        <dbReference type="EMBL" id="MBE8717300.1"/>
    </source>
</evidence>
<feature type="domain" description="Carbohydrate kinase FGGY N-terminal" evidence="6">
    <location>
        <begin position="6"/>
        <end position="240"/>
    </location>
</feature>
<feature type="domain" description="Carbohydrate kinase FGGY C-terminal" evidence="7">
    <location>
        <begin position="272"/>
        <end position="453"/>
    </location>
</feature>
<accession>A0A928YUC3</accession>
<evidence type="ECO:0000256" key="4">
    <source>
        <dbReference type="ARBA" id="ARBA00022777"/>
    </source>
</evidence>
<evidence type="ECO:0000256" key="3">
    <source>
        <dbReference type="ARBA" id="ARBA00022741"/>
    </source>
</evidence>
<keyword evidence="2" id="KW-0808">Transferase</keyword>
<dbReference type="PANTHER" id="PTHR10196:SF69">
    <property type="entry name" value="GLYCEROL KINASE"/>
    <property type="match status" value="1"/>
</dbReference>
<dbReference type="Gene3D" id="3.30.420.40">
    <property type="match status" value="2"/>
</dbReference>
<evidence type="ECO:0000259" key="7">
    <source>
        <dbReference type="Pfam" id="PF02782"/>
    </source>
</evidence>
<dbReference type="Proteomes" id="UP000652567">
    <property type="component" value="Unassembled WGS sequence"/>
</dbReference>
<evidence type="ECO:0000256" key="1">
    <source>
        <dbReference type="ARBA" id="ARBA00009156"/>
    </source>
</evidence>
<keyword evidence="4 8" id="KW-0418">Kinase</keyword>
<keyword evidence="9" id="KW-1185">Reference proteome</keyword>
<evidence type="ECO:0000313" key="9">
    <source>
        <dbReference type="Proteomes" id="UP000652567"/>
    </source>
</evidence>
<dbReference type="GO" id="GO:0005829">
    <property type="term" value="C:cytosol"/>
    <property type="evidence" value="ECO:0007669"/>
    <property type="project" value="TreeGrafter"/>
</dbReference>
<dbReference type="RefSeq" id="WP_193909050.1">
    <property type="nucleotide sequence ID" value="NZ_PRDL01000001.1"/>
</dbReference>
<dbReference type="GO" id="GO:0005524">
    <property type="term" value="F:ATP binding"/>
    <property type="evidence" value="ECO:0007669"/>
    <property type="project" value="UniProtKB-KW"/>
</dbReference>
<dbReference type="AlphaFoldDB" id="A0A928YUC3"/>
<protein>
    <submittedName>
        <fullName evidence="8">Glycerol kinase</fullName>
    </submittedName>
</protein>
<keyword evidence="3" id="KW-0547">Nucleotide-binding</keyword>
<name>A0A928YUC3_9GAMM</name>